<dbReference type="Proteomes" id="UP000035682">
    <property type="component" value="Unplaced"/>
</dbReference>
<accession>A0A090MUA9</accession>
<dbReference type="SUPFAM" id="SSF52540">
    <property type="entry name" value="P-loop containing nucleoside triphosphate hydrolases"/>
    <property type="match status" value="1"/>
</dbReference>
<organism evidence="8">
    <name type="scientific">Strongyloides ratti</name>
    <name type="common">Parasitic roundworm</name>
    <dbReference type="NCBI Taxonomy" id="34506"/>
    <lineage>
        <taxon>Eukaryota</taxon>
        <taxon>Metazoa</taxon>
        <taxon>Ecdysozoa</taxon>
        <taxon>Nematoda</taxon>
        <taxon>Chromadorea</taxon>
        <taxon>Rhabditida</taxon>
        <taxon>Tylenchina</taxon>
        <taxon>Panagrolaimomorpha</taxon>
        <taxon>Strongyloidoidea</taxon>
        <taxon>Strongyloididae</taxon>
        <taxon>Strongyloides</taxon>
    </lineage>
</organism>
<evidence type="ECO:0000256" key="1">
    <source>
        <dbReference type="ARBA" id="ARBA00006271"/>
    </source>
</evidence>
<dbReference type="GO" id="GO:0030983">
    <property type="term" value="F:mismatched DNA binding"/>
    <property type="evidence" value="ECO:0007669"/>
    <property type="project" value="InterPro"/>
</dbReference>
<dbReference type="GO" id="GO:0005524">
    <property type="term" value="F:ATP binding"/>
    <property type="evidence" value="ECO:0007669"/>
    <property type="project" value="UniProtKB-KW"/>
</dbReference>
<reference evidence="10" key="2">
    <citation type="submission" date="2020-12" db="UniProtKB">
        <authorList>
            <consortium name="WormBaseParasite"/>
        </authorList>
    </citation>
    <scope>IDENTIFICATION</scope>
</reference>
<dbReference type="SUPFAM" id="SSF48334">
    <property type="entry name" value="DNA repair protein MutS, domain III"/>
    <property type="match status" value="1"/>
</dbReference>
<dbReference type="InterPro" id="IPR036187">
    <property type="entry name" value="DNA_mismatch_repair_MutS_sf"/>
</dbReference>
<evidence type="ECO:0000313" key="8">
    <source>
        <dbReference type="EMBL" id="CEF62118.1"/>
    </source>
</evidence>
<keyword evidence="3" id="KW-0227">DNA damage</keyword>
<dbReference type="EMBL" id="LN609528">
    <property type="protein sequence ID" value="CEF62118.1"/>
    <property type="molecule type" value="Genomic_DNA"/>
</dbReference>
<dbReference type="InterPro" id="IPR027417">
    <property type="entry name" value="P-loop_NTPase"/>
</dbReference>
<evidence type="ECO:0000256" key="4">
    <source>
        <dbReference type="ARBA" id="ARBA00022840"/>
    </source>
</evidence>
<evidence type="ECO:0000259" key="7">
    <source>
        <dbReference type="PROSITE" id="PS00486"/>
    </source>
</evidence>
<protein>
    <submittedName>
        <fullName evidence="10">DNA_MISMATCH_REPAIR_2 domain-containing protein</fullName>
    </submittedName>
</protein>
<dbReference type="GO" id="GO:0005634">
    <property type="term" value="C:nucleus"/>
    <property type="evidence" value="ECO:0007669"/>
    <property type="project" value="TreeGrafter"/>
</dbReference>
<keyword evidence="2" id="KW-0547">Nucleotide-binding</keyword>
<evidence type="ECO:0000256" key="2">
    <source>
        <dbReference type="ARBA" id="ARBA00022741"/>
    </source>
</evidence>
<keyword evidence="4" id="KW-0067">ATP-binding</keyword>
<dbReference type="InterPro" id="IPR036678">
    <property type="entry name" value="MutS_con_dom_sf"/>
</dbReference>
<reference evidence="8 9" key="1">
    <citation type="submission" date="2014-09" db="EMBL/GenBank/DDBJ databases">
        <authorList>
            <person name="Martin A.A."/>
        </authorList>
    </citation>
    <scope>NUCLEOTIDE SEQUENCE</scope>
    <source>
        <strain evidence="9">ED321</strain>
        <strain evidence="8">ED321 Heterogonic</strain>
    </source>
</reference>
<dbReference type="RefSeq" id="XP_024501320.1">
    <property type="nucleotide sequence ID" value="XM_024647220.1"/>
</dbReference>
<dbReference type="PROSITE" id="PS00486">
    <property type="entry name" value="DNA_MISMATCH_REPAIR_2"/>
    <property type="match status" value="1"/>
</dbReference>
<dbReference type="GO" id="GO:0006298">
    <property type="term" value="P:mismatch repair"/>
    <property type="evidence" value="ECO:0007669"/>
    <property type="project" value="InterPro"/>
</dbReference>
<evidence type="ECO:0000313" key="9">
    <source>
        <dbReference type="Proteomes" id="UP000035682"/>
    </source>
</evidence>
<keyword evidence="9" id="KW-1185">Reference proteome</keyword>
<dbReference type="PANTHER" id="PTHR11361:SF34">
    <property type="entry name" value="DNA MISMATCH REPAIR PROTEIN MSH1, MITOCHONDRIAL"/>
    <property type="match status" value="1"/>
</dbReference>
<dbReference type="InterPro" id="IPR000432">
    <property type="entry name" value="DNA_mismatch_repair_MutS_C"/>
</dbReference>
<dbReference type="Pfam" id="PF05190">
    <property type="entry name" value="MutS_IV"/>
    <property type="match status" value="1"/>
</dbReference>
<dbReference type="Pfam" id="PF05192">
    <property type="entry name" value="MutS_III"/>
    <property type="match status" value="1"/>
</dbReference>
<dbReference type="GO" id="GO:0140664">
    <property type="term" value="F:ATP-dependent DNA damage sensor activity"/>
    <property type="evidence" value="ECO:0007669"/>
    <property type="project" value="InterPro"/>
</dbReference>
<dbReference type="Gene3D" id="3.40.1170.10">
    <property type="entry name" value="DNA repair protein MutS, domain I"/>
    <property type="match status" value="1"/>
</dbReference>
<dbReference type="STRING" id="34506.A0A090MUA9"/>
<comment type="similarity">
    <text evidence="1">Belongs to the DNA mismatch repair MutS family.</text>
</comment>
<dbReference type="InterPro" id="IPR045076">
    <property type="entry name" value="MutS"/>
</dbReference>
<dbReference type="OMA" id="KLYYAIL"/>
<evidence type="ECO:0000313" key="10">
    <source>
        <dbReference type="WBParaSite" id="SRAE_1000039200.1"/>
    </source>
</evidence>
<dbReference type="WormBase" id="SRAE_1000039200">
    <property type="protein sequence ID" value="SRP02527"/>
    <property type="gene ID" value="WBGene00256988"/>
</dbReference>
<dbReference type="OrthoDB" id="10252754at2759"/>
<dbReference type="PIRSF" id="PIRSF005813">
    <property type="entry name" value="MSH2"/>
    <property type="match status" value="1"/>
</dbReference>
<evidence type="ECO:0000256" key="6">
    <source>
        <dbReference type="ARBA" id="ARBA00023204"/>
    </source>
</evidence>
<dbReference type="CTD" id="36374483"/>
<dbReference type="eggNOG" id="KOG0219">
    <property type="taxonomic scope" value="Eukaryota"/>
</dbReference>
<dbReference type="InterPro" id="IPR016151">
    <property type="entry name" value="DNA_mismatch_repair_MutS_N"/>
</dbReference>
<dbReference type="Gene3D" id="3.40.50.300">
    <property type="entry name" value="P-loop containing nucleotide triphosphate hydrolases"/>
    <property type="match status" value="1"/>
</dbReference>
<dbReference type="SMART" id="SM00534">
    <property type="entry name" value="MUTSac"/>
    <property type="match status" value="1"/>
</dbReference>
<dbReference type="PANTHER" id="PTHR11361">
    <property type="entry name" value="DNA MISMATCH REPAIR PROTEIN MUTS FAMILY MEMBER"/>
    <property type="match status" value="1"/>
</dbReference>
<keyword evidence="6" id="KW-0234">DNA repair</keyword>
<evidence type="ECO:0000256" key="5">
    <source>
        <dbReference type="ARBA" id="ARBA00023125"/>
    </source>
</evidence>
<dbReference type="GeneID" id="36374483"/>
<dbReference type="InterPro" id="IPR007861">
    <property type="entry name" value="DNA_mismatch_repair_MutS_clamp"/>
</dbReference>
<evidence type="ECO:0000256" key="3">
    <source>
        <dbReference type="ARBA" id="ARBA00022763"/>
    </source>
</evidence>
<dbReference type="AlphaFoldDB" id="A0A090MUA9"/>
<evidence type="ECO:0000313" key="11">
    <source>
        <dbReference type="WormBase" id="SRAE_1000039200"/>
    </source>
</evidence>
<proteinExistence type="inferred from homology"/>
<keyword evidence="5" id="KW-0238">DNA-binding</keyword>
<feature type="domain" description="DNA mismatch repair proteins mutS family" evidence="7">
    <location>
        <begin position="731"/>
        <end position="747"/>
    </location>
</feature>
<dbReference type="Gene3D" id="3.30.420.110">
    <property type="entry name" value="MutS, connector domain"/>
    <property type="match status" value="1"/>
</dbReference>
<dbReference type="Pfam" id="PF00488">
    <property type="entry name" value="MutS_V"/>
    <property type="match status" value="1"/>
</dbReference>
<name>A0A090MUA9_STRRB</name>
<dbReference type="SMART" id="SM00533">
    <property type="entry name" value="MUTSd"/>
    <property type="match status" value="1"/>
</dbReference>
<sequence>MEGENDSLFNILREKPSRTVLIFEGKDGFYLYGEDAFLAAEQIFGTDSLMDFTTLGKSDSSISRYFFVANQYEKVIHDLLIRLQYSVKHYVFEMETTWNLLSEGTPTYPNDFDYIVGETAQLASLSSTISVKLTNAGQFNELVEVAFCTTKDFSISTFVLPYDVNFQNLEHIIIILAVKEVFLYKDDMDAIPNIFKKLESVLLKIQVEIKLIEDTEMHEVDEAKKIITNMTSNIEESQLSDSMIVNLYVLLGNMDVIRDFSYRSGLLQYKKYSLSNFVVLDSAAIEALELFNIVTKSYSAADNKGTVFSLLNHCRTPGGSRLLEEWLRRPLINVSEINKRQDVVEALRNEHSVRNLLYEDFLRRVPDSISISRRLIIKKTSLKDCVEIFRLASNLKKYIDLFEELISSSPDCQDSINSVLLNPLKEIEENIKDFVDIIGKIVDFDALANFGDYRIVPDVDESLGEVNVMLKNLEQKAKREFSSVQNEIDDTTLKIECGEGGFTIKINPSGADLVAKAKYRIIRNTKATGCVFVTDVLDEINEKYSNCLKIYKEREAAYVGKILEKACENTATITNMLDFVAQIDVFVSLAVFATSSIKKFVRPNILTQDDPEGERVLKMKELRHPVVESSPNINYIPNDVELSSYEGVSPRFLLITGANMGGKSTYLRSVALGVLLGQIGCPVPCDEATYTIFDGIYTRIGARDYQEKGISTFMDEMLDCRNIIYGATPNSLVVVDELGRGTSTFDGIGLAYATAEELIQKECFTLYATHYFELLDLKEKHPYAVECLRADCAYTEENELISLFKMVPGITRKSFGLDVARTLKLPEDFLKLASSYYSKFSVFCNSQVISGVEEKSMKD</sequence>
<gene>
    <name evidence="8 10 11" type="ORF">SRAE_1000039200</name>
</gene>
<dbReference type="Gene3D" id="1.10.1420.10">
    <property type="match status" value="2"/>
</dbReference>
<dbReference type="InterPro" id="IPR011184">
    <property type="entry name" value="DNA_mismatch_repair_Msh2"/>
</dbReference>
<dbReference type="InterPro" id="IPR007696">
    <property type="entry name" value="DNA_mismatch_repair_MutS_core"/>
</dbReference>
<dbReference type="WBParaSite" id="SRAE_1000039200.1">
    <property type="protein sequence ID" value="SRAE_1000039200.1"/>
    <property type="gene ID" value="WBGene00256988"/>
</dbReference>